<dbReference type="RefSeq" id="WP_313917573.1">
    <property type="nucleotide sequence ID" value="NZ_CP135076.1"/>
</dbReference>
<dbReference type="SUPFAM" id="SSF56003">
    <property type="entry name" value="Molybdenum cofactor-binding domain"/>
    <property type="match status" value="2"/>
</dbReference>
<dbReference type="InterPro" id="IPR000674">
    <property type="entry name" value="Ald_Oxase/Xan_DH_a/b"/>
</dbReference>
<keyword evidence="4" id="KW-1185">Reference proteome</keyword>
<dbReference type="InterPro" id="IPR006311">
    <property type="entry name" value="TAT_signal"/>
</dbReference>
<keyword evidence="1" id="KW-0812">Transmembrane</keyword>
<proteinExistence type="predicted"/>
<dbReference type="Pfam" id="PF02738">
    <property type="entry name" value="MoCoBD_1"/>
    <property type="match status" value="1"/>
</dbReference>
<dbReference type="Gene3D" id="3.30.365.10">
    <property type="entry name" value="Aldehyde oxidase/xanthine dehydrogenase, molybdopterin binding domain"/>
    <property type="match status" value="4"/>
</dbReference>
<dbReference type="InterPro" id="IPR012368">
    <property type="entry name" value="OxRdtase_Mopterin-bd_su_IorB"/>
</dbReference>
<sequence>MADRDGPQRTIDRRTLLIGGGAGLGLIVAWAVWPRRYSPNLTAAAGEHIFNAWLKIAESGEVTVVVPQAELGQGVYTTLPQIAADELGADWRTVGVEAAPLNALYANPLAAGILFEDALGHLPESVQRRHAERNALVLTGASTSIRAFEEPLRRAGAAARILLCKAAADRWSVDWRSCGTVGGFVVHDRNRLRFGELAAAASEYEPPRDLVLRSGADNRLSGASVPRLDTPAKVDGSANFAGDVRLPGMMFASVRQGPVGDTRLIRVDREAADRVPGVRHIVQTDSWVAAVAETWWAADKALDALAPRFATRGAIVDSASIEAALATALDGDGQRISETGDLATSFRDAQIVTAEYQVGLGVHAPIETMTATAEWRDGRLALWLPTQAPGLARAGAARAAGIDESDVVVHPMMAGGSFGAKLEYQVAEQAALMARTLEKPIQLTWSRSEDCLHDRYRPAAAGRLSARLGRNGAVEGWLTKIAAPSVGRELANRLLGGDPAVALSLSLPGGSAGDASAVAGAVPIYGIPNMAVDHHPAEIGVPVGAWRSGAHSYTTFFTESFIDELAHVAGIEAHSFRISMLGGQPRLARCLSTVASLGGWRGGVPGSGQGLAAHAFRGSSIAVLAEARIGGDQRIRVDRLVAAVDCGRQINPDMVRQQVEGGLLFGMASALGASTGFTGNLADARGFADLRLPRLADAPEVTVELIASEADPGGVGEIGVPAVAPAIANAIWSATGMRLRRLPLIPGSDA</sequence>
<dbReference type="PANTHER" id="PTHR47495:SF1">
    <property type="entry name" value="BLL3820 PROTEIN"/>
    <property type="match status" value="1"/>
</dbReference>
<dbReference type="Gene3D" id="3.90.1170.50">
    <property type="entry name" value="Aldehyde oxidase/xanthine dehydrogenase, a/b hammerhead"/>
    <property type="match status" value="1"/>
</dbReference>
<reference evidence="3 4" key="1">
    <citation type="submission" date="2023-09" db="EMBL/GenBank/DDBJ databases">
        <authorList>
            <person name="Rey-Velasco X."/>
        </authorList>
    </citation>
    <scope>NUCLEOTIDE SEQUENCE [LARGE SCALE GENOMIC DNA]</scope>
    <source>
        <strain evidence="3 4">W311</strain>
    </source>
</reference>
<dbReference type="PANTHER" id="PTHR47495">
    <property type="entry name" value="ALDEHYDE DEHYDROGENASE"/>
    <property type="match status" value="1"/>
</dbReference>
<dbReference type="InterPro" id="IPR052516">
    <property type="entry name" value="N-heterocyclic_Hydroxylase"/>
</dbReference>
<feature type="domain" description="Aldehyde oxidase/xanthine dehydrogenase a/b hammerhead" evidence="2">
    <location>
        <begin position="235"/>
        <end position="313"/>
    </location>
</feature>
<name>A0ABZ0BBD5_9SPHN</name>
<dbReference type="InterPro" id="IPR046867">
    <property type="entry name" value="AldOxase/xan_DH_MoCoBD2"/>
</dbReference>
<evidence type="ECO:0000313" key="4">
    <source>
        <dbReference type="Proteomes" id="UP001302249"/>
    </source>
</evidence>
<feature type="transmembrane region" description="Helical" evidence="1">
    <location>
        <begin position="16"/>
        <end position="33"/>
    </location>
</feature>
<evidence type="ECO:0000256" key="1">
    <source>
        <dbReference type="SAM" id="Phobius"/>
    </source>
</evidence>
<dbReference type="EMBL" id="CP135076">
    <property type="protein sequence ID" value="WNO54742.1"/>
    <property type="molecule type" value="Genomic_DNA"/>
</dbReference>
<dbReference type="InterPro" id="IPR037165">
    <property type="entry name" value="AldOxase/xan_DH_Mopterin-bd_sf"/>
</dbReference>
<dbReference type="InterPro" id="IPR008274">
    <property type="entry name" value="AldOxase/xan_DH_MoCoBD1"/>
</dbReference>
<dbReference type="PIRSF" id="PIRSF036389">
    <property type="entry name" value="IOR_B"/>
    <property type="match status" value="1"/>
</dbReference>
<evidence type="ECO:0000259" key="2">
    <source>
        <dbReference type="SMART" id="SM01008"/>
    </source>
</evidence>
<dbReference type="Pfam" id="PF20256">
    <property type="entry name" value="MoCoBD_2"/>
    <property type="match status" value="2"/>
</dbReference>
<organism evidence="3 4">
    <name type="scientific">Stakelama saccharophila</name>
    <dbReference type="NCBI Taxonomy" id="3075605"/>
    <lineage>
        <taxon>Bacteria</taxon>
        <taxon>Pseudomonadati</taxon>
        <taxon>Pseudomonadota</taxon>
        <taxon>Alphaproteobacteria</taxon>
        <taxon>Sphingomonadales</taxon>
        <taxon>Sphingomonadaceae</taxon>
        <taxon>Stakelama</taxon>
    </lineage>
</organism>
<gene>
    <name evidence="3" type="ORF">RPR59_05700</name>
</gene>
<dbReference type="PROSITE" id="PS51318">
    <property type="entry name" value="TAT"/>
    <property type="match status" value="1"/>
</dbReference>
<dbReference type="Proteomes" id="UP001302249">
    <property type="component" value="Chromosome"/>
</dbReference>
<evidence type="ECO:0000313" key="3">
    <source>
        <dbReference type="EMBL" id="WNO54742.1"/>
    </source>
</evidence>
<accession>A0ABZ0BBD5</accession>
<keyword evidence="1" id="KW-0472">Membrane</keyword>
<protein>
    <submittedName>
        <fullName evidence="3">Molybdopterin cofactor-binding domain-containing protein</fullName>
    </submittedName>
</protein>
<keyword evidence="1" id="KW-1133">Transmembrane helix</keyword>
<dbReference type="SMART" id="SM01008">
    <property type="entry name" value="Ald_Xan_dh_C"/>
    <property type="match status" value="1"/>
</dbReference>